<organism evidence="1">
    <name type="scientific">hydrothermal vent metagenome</name>
    <dbReference type="NCBI Taxonomy" id="652676"/>
    <lineage>
        <taxon>unclassified sequences</taxon>
        <taxon>metagenomes</taxon>
        <taxon>ecological metagenomes</taxon>
    </lineage>
</organism>
<dbReference type="AlphaFoldDB" id="A0A3B1B2P1"/>
<name>A0A3B1B2P1_9ZZZZ</name>
<proteinExistence type="predicted"/>
<protein>
    <recommendedName>
        <fullName evidence="2">Lipoprotein</fullName>
    </recommendedName>
</protein>
<evidence type="ECO:0000313" key="1">
    <source>
        <dbReference type="EMBL" id="VAX06213.1"/>
    </source>
</evidence>
<dbReference type="EMBL" id="UOFY01000007">
    <property type="protein sequence ID" value="VAX06213.1"/>
    <property type="molecule type" value="Genomic_DNA"/>
</dbReference>
<accession>A0A3B1B2P1</accession>
<evidence type="ECO:0008006" key="2">
    <source>
        <dbReference type="Google" id="ProtNLM"/>
    </source>
</evidence>
<reference evidence="1" key="1">
    <citation type="submission" date="2018-06" db="EMBL/GenBank/DDBJ databases">
        <authorList>
            <person name="Zhirakovskaya E."/>
        </authorList>
    </citation>
    <scope>NUCLEOTIDE SEQUENCE</scope>
</reference>
<sequence length="128" mass="14524">MRILNKIKSVVIVCVTLVLLTACSATGGQAKSKFEVADKNSYEYHVMCAAMLETMAAKSLPEDMKLYMTAKSSIKSIMEEKFPKIKKWKQRDDISDVSSNMYGMNRDEFIGLFDRNTPQCLAIYNYAK</sequence>
<gene>
    <name evidence="1" type="ORF">MNBD_GAMMA25-992</name>
</gene>
<dbReference type="PROSITE" id="PS51257">
    <property type="entry name" value="PROKAR_LIPOPROTEIN"/>
    <property type="match status" value="1"/>
</dbReference>